<dbReference type="Proteomes" id="UP001236014">
    <property type="component" value="Chromosome"/>
</dbReference>
<feature type="domain" description="Pyridoxamine 5'-phosphate oxidase N-terminal" evidence="2">
    <location>
        <begin position="3"/>
        <end position="126"/>
    </location>
</feature>
<dbReference type="PANTHER" id="PTHR35176:SF6">
    <property type="entry name" value="HEME OXYGENASE HI_0854-RELATED"/>
    <property type="match status" value="1"/>
</dbReference>
<evidence type="ECO:0000313" key="4">
    <source>
        <dbReference type="Proteomes" id="UP001236014"/>
    </source>
</evidence>
<dbReference type="InterPro" id="IPR011576">
    <property type="entry name" value="Pyridox_Oxase_N"/>
</dbReference>
<dbReference type="GO" id="GO:0005829">
    <property type="term" value="C:cytosol"/>
    <property type="evidence" value="ECO:0007669"/>
    <property type="project" value="TreeGrafter"/>
</dbReference>
<gene>
    <name evidence="3" type="ORF">QRX50_41190</name>
</gene>
<accession>A0A9Y2MWA1</accession>
<reference evidence="3 4" key="1">
    <citation type="submission" date="2023-06" db="EMBL/GenBank/DDBJ databases">
        <authorList>
            <person name="Oyuntsetseg B."/>
            <person name="Kim S.B."/>
        </authorList>
    </citation>
    <scope>NUCLEOTIDE SEQUENCE [LARGE SCALE GENOMIC DNA]</scope>
    <source>
        <strain evidence="3 4">2-15</strain>
    </source>
</reference>
<dbReference type="InterPro" id="IPR019920">
    <property type="entry name" value="F420-binding_dom_put"/>
</dbReference>
<dbReference type="GO" id="GO:0070967">
    <property type="term" value="F:coenzyme F420 binding"/>
    <property type="evidence" value="ECO:0007669"/>
    <property type="project" value="TreeGrafter"/>
</dbReference>
<evidence type="ECO:0000313" key="3">
    <source>
        <dbReference type="EMBL" id="WIX77754.1"/>
    </source>
</evidence>
<dbReference type="GO" id="GO:0016627">
    <property type="term" value="F:oxidoreductase activity, acting on the CH-CH group of donors"/>
    <property type="evidence" value="ECO:0007669"/>
    <property type="project" value="TreeGrafter"/>
</dbReference>
<dbReference type="InterPro" id="IPR052019">
    <property type="entry name" value="F420H2_bilvrd_red/Heme_oxyg"/>
</dbReference>
<name>A0A9Y2MWA1_9PSEU</name>
<organism evidence="3 4">
    <name type="scientific">Amycolatopsis carbonis</name>
    <dbReference type="NCBI Taxonomy" id="715471"/>
    <lineage>
        <taxon>Bacteria</taxon>
        <taxon>Bacillati</taxon>
        <taxon>Actinomycetota</taxon>
        <taxon>Actinomycetes</taxon>
        <taxon>Pseudonocardiales</taxon>
        <taxon>Pseudonocardiaceae</taxon>
        <taxon>Amycolatopsis</taxon>
    </lineage>
</organism>
<dbReference type="RefSeq" id="WP_285968492.1">
    <property type="nucleotide sequence ID" value="NZ_CP127294.1"/>
</dbReference>
<keyword evidence="1" id="KW-0560">Oxidoreductase</keyword>
<dbReference type="NCBIfam" id="TIGR03618">
    <property type="entry name" value="Rv1155_F420"/>
    <property type="match status" value="1"/>
</dbReference>
<dbReference type="Gene3D" id="2.30.110.10">
    <property type="entry name" value="Electron Transport, Fmn-binding Protein, Chain A"/>
    <property type="match status" value="1"/>
</dbReference>
<evidence type="ECO:0000259" key="2">
    <source>
        <dbReference type="Pfam" id="PF01243"/>
    </source>
</evidence>
<dbReference type="KEGG" id="acab:QRX50_41190"/>
<dbReference type="PANTHER" id="PTHR35176">
    <property type="entry name" value="HEME OXYGENASE HI_0854-RELATED"/>
    <property type="match status" value="1"/>
</dbReference>
<dbReference type="AlphaFoldDB" id="A0A9Y2MWA1"/>
<proteinExistence type="predicted"/>
<sequence>MDLPEELVALLEQPSLCFVATTMPDGSPQLTQTWVDTDGKHILVNTVEGFRKVRNIERDPRVALNIADATHPFRYFTVRGRVLEATTEGAAEHIDKLALRYTGQPYAWYGGRDQVRLLLRIEAEHIGSMGH</sequence>
<dbReference type="EMBL" id="CP127294">
    <property type="protein sequence ID" value="WIX77754.1"/>
    <property type="molecule type" value="Genomic_DNA"/>
</dbReference>
<evidence type="ECO:0000256" key="1">
    <source>
        <dbReference type="ARBA" id="ARBA00023002"/>
    </source>
</evidence>
<dbReference type="InterPro" id="IPR012349">
    <property type="entry name" value="Split_barrel_FMN-bd"/>
</dbReference>
<keyword evidence="4" id="KW-1185">Reference proteome</keyword>
<dbReference type="SUPFAM" id="SSF50475">
    <property type="entry name" value="FMN-binding split barrel"/>
    <property type="match status" value="1"/>
</dbReference>
<protein>
    <submittedName>
        <fullName evidence="3">PPOX class F420-dependent oxidoreductase</fullName>
    </submittedName>
</protein>
<dbReference type="Pfam" id="PF01243">
    <property type="entry name" value="PNPOx_N"/>
    <property type="match status" value="1"/>
</dbReference>